<dbReference type="RefSeq" id="WP_080150708.1">
    <property type="nucleotide sequence ID" value="NZ_FWEU01000007.1"/>
</dbReference>
<dbReference type="AlphaFoldDB" id="A0A1W1H474"/>
<evidence type="ECO:0000313" key="1">
    <source>
        <dbReference type="EMBL" id="SLM26294.1"/>
    </source>
</evidence>
<dbReference type="EMBL" id="FWEU01000007">
    <property type="protein sequence ID" value="SLM26294.1"/>
    <property type="molecule type" value="Genomic_DNA"/>
</dbReference>
<dbReference type="Pfam" id="PF10117">
    <property type="entry name" value="McrBC"/>
    <property type="match status" value="1"/>
</dbReference>
<gene>
    <name evidence="1" type="ORF">SAMN04488690_4058</name>
</gene>
<dbReference type="PANTHER" id="PTHR38733:SF1">
    <property type="entry name" value="TYPE IV METHYL-DIRECTED RESTRICTION ENZYME ECOKMCRBC"/>
    <property type="match status" value="1"/>
</dbReference>
<sequence length="439" mass="49366">MSKPLIVKEYEEIDLPEHLLNSEGEISAYPSVLRRDFFHLRYKKGKPILQAGGYIGVIPINSKFSIEIHPKVPISNLERIIFLANHSPLILKEFRRRYSPHHLSSKNLSSIINDFLLLSVEEICVSGILKLYSPISRTGFSPRGRINMSPTMRARAKSGDTRVVYSCHSRGIDFPANQLLKLALTQILQTTDVTENKKRRARVIALLDHFQEVSDVDDIGRLLSEREIEDHLNFIPSTKDSYRDALSVAKLIVQGKGLELLNGRDLSSTTLILNLDEAFEGYVLATLRESVLNQLGYRVLDGNKSGDFGCKGKLFSQSPRPNFIDKDIVATPDIVVVSPQNEFDRLVIDVKYKAVAGIPDRSDINQVVTYAFAYKCKWGMLVLPASDRCPSGLRCAGIISGIEIFFYFMDLSNSDIEKEEQDFAKTLLSLFLEQPEVAA</sequence>
<accession>A0A1W1H474</accession>
<name>A0A1W1H474_9GAMM</name>
<organism evidence="1 2">
    <name type="scientific">Stenotrophomonas indicatrix</name>
    <dbReference type="NCBI Taxonomy" id="2045451"/>
    <lineage>
        <taxon>Bacteria</taxon>
        <taxon>Pseudomonadati</taxon>
        <taxon>Pseudomonadota</taxon>
        <taxon>Gammaproteobacteria</taxon>
        <taxon>Lysobacterales</taxon>
        <taxon>Lysobacteraceae</taxon>
        <taxon>Stenotrophomonas</taxon>
    </lineage>
</organism>
<dbReference type="PANTHER" id="PTHR38733">
    <property type="entry name" value="PROTEIN MCRC"/>
    <property type="match status" value="1"/>
</dbReference>
<evidence type="ECO:0000313" key="2">
    <source>
        <dbReference type="Proteomes" id="UP000191133"/>
    </source>
</evidence>
<protein>
    <submittedName>
        <fullName evidence="1">5-methylcytosine-specific restriction enzyme subunit McrC</fullName>
    </submittedName>
</protein>
<reference evidence="2" key="1">
    <citation type="submission" date="2016-10" db="EMBL/GenBank/DDBJ databases">
        <authorList>
            <person name="Varghese N."/>
            <person name="Submissions S."/>
        </authorList>
    </citation>
    <scope>NUCLEOTIDE SEQUENCE [LARGE SCALE GENOMIC DNA]</scope>
    <source>
        <strain evidence="2">92MFCol6.1</strain>
    </source>
</reference>
<proteinExistence type="predicted"/>
<dbReference type="Proteomes" id="UP000191133">
    <property type="component" value="Unassembled WGS sequence"/>
</dbReference>
<dbReference type="InterPro" id="IPR019292">
    <property type="entry name" value="McrC"/>
</dbReference>